<evidence type="ECO:0000313" key="8">
    <source>
        <dbReference type="EMBL" id="PIR37246.1"/>
    </source>
</evidence>
<organism evidence="8 9">
    <name type="scientific">Candidatus Zambryskibacteria bacterium CG10_big_fil_rev_8_21_14_0_10_42_12</name>
    <dbReference type="NCBI Taxonomy" id="1975115"/>
    <lineage>
        <taxon>Bacteria</taxon>
        <taxon>Candidatus Zambryskiibacteriota</taxon>
    </lineage>
</organism>
<keyword evidence="4 7" id="KW-0812">Transmembrane</keyword>
<evidence type="ECO:0000256" key="3">
    <source>
        <dbReference type="ARBA" id="ARBA00022475"/>
    </source>
</evidence>
<comment type="caution">
    <text evidence="8">The sequence shown here is derived from an EMBL/GenBank/DDBJ whole genome shotgun (WGS) entry which is preliminary data.</text>
</comment>
<dbReference type="InterPro" id="IPR032808">
    <property type="entry name" value="DoxX"/>
</dbReference>
<keyword evidence="5 7" id="KW-1133">Transmembrane helix</keyword>
<keyword evidence="3" id="KW-1003">Cell membrane</keyword>
<gene>
    <name evidence="8" type="ORF">COV34_03425</name>
</gene>
<evidence type="ECO:0000256" key="6">
    <source>
        <dbReference type="ARBA" id="ARBA00023136"/>
    </source>
</evidence>
<evidence type="ECO:0000256" key="5">
    <source>
        <dbReference type="ARBA" id="ARBA00022989"/>
    </source>
</evidence>
<feature type="transmembrane region" description="Helical" evidence="7">
    <location>
        <begin position="12"/>
        <end position="35"/>
    </location>
</feature>
<evidence type="ECO:0000313" key="9">
    <source>
        <dbReference type="Proteomes" id="UP000231333"/>
    </source>
</evidence>
<protein>
    <recommendedName>
        <fullName evidence="10">DoxX family protein</fullName>
    </recommendedName>
</protein>
<evidence type="ECO:0000256" key="4">
    <source>
        <dbReference type="ARBA" id="ARBA00022692"/>
    </source>
</evidence>
<dbReference type="InterPro" id="IPR051907">
    <property type="entry name" value="DoxX-like_oxidoreductase"/>
</dbReference>
<sequence>MLSLFPSLLDFGLFAPTLLRLVAGLIFIDLGYLVLTSEKSSWDWLCNAMGLKPSIFWRKLLGYVEIIGGILLIAGLYTQGAALALTILVLTELLIEYKEPTFVKRDLAFYVLLLVITLSLLLTGPGLIAFDLPL</sequence>
<comment type="subcellular location">
    <subcellularLocation>
        <location evidence="1">Cell membrane</location>
        <topology evidence="1">Multi-pass membrane protein</topology>
    </subcellularLocation>
</comment>
<accession>A0A2H0QTJ1</accession>
<dbReference type="EMBL" id="PCXL01000026">
    <property type="protein sequence ID" value="PIR37246.1"/>
    <property type="molecule type" value="Genomic_DNA"/>
</dbReference>
<dbReference type="GO" id="GO:0005886">
    <property type="term" value="C:plasma membrane"/>
    <property type="evidence" value="ECO:0007669"/>
    <property type="project" value="UniProtKB-SubCell"/>
</dbReference>
<dbReference type="Pfam" id="PF07681">
    <property type="entry name" value="DoxX"/>
    <property type="match status" value="1"/>
</dbReference>
<dbReference type="Proteomes" id="UP000231333">
    <property type="component" value="Unassembled WGS sequence"/>
</dbReference>
<proteinExistence type="inferred from homology"/>
<reference evidence="8 9" key="1">
    <citation type="submission" date="2017-09" db="EMBL/GenBank/DDBJ databases">
        <title>Depth-based differentiation of microbial function through sediment-hosted aquifers and enrichment of novel symbionts in the deep terrestrial subsurface.</title>
        <authorList>
            <person name="Probst A.J."/>
            <person name="Ladd B."/>
            <person name="Jarett J.K."/>
            <person name="Geller-Mcgrath D.E."/>
            <person name="Sieber C.M."/>
            <person name="Emerson J.B."/>
            <person name="Anantharaman K."/>
            <person name="Thomas B.C."/>
            <person name="Malmstrom R."/>
            <person name="Stieglmeier M."/>
            <person name="Klingl A."/>
            <person name="Woyke T."/>
            <person name="Ryan C.M."/>
            <person name="Banfield J.F."/>
        </authorList>
    </citation>
    <scope>NUCLEOTIDE SEQUENCE [LARGE SCALE GENOMIC DNA]</scope>
    <source>
        <strain evidence="8">CG10_big_fil_rev_8_21_14_0_10_42_12</strain>
    </source>
</reference>
<evidence type="ECO:0000256" key="1">
    <source>
        <dbReference type="ARBA" id="ARBA00004651"/>
    </source>
</evidence>
<dbReference type="PANTHER" id="PTHR33452:SF1">
    <property type="entry name" value="INNER MEMBRANE PROTEIN YPHA-RELATED"/>
    <property type="match status" value="1"/>
</dbReference>
<evidence type="ECO:0000256" key="7">
    <source>
        <dbReference type="SAM" id="Phobius"/>
    </source>
</evidence>
<feature type="transmembrane region" description="Helical" evidence="7">
    <location>
        <begin position="107"/>
        <end position="130"/>
    </location>
</feature>
<evidence type="ECO:0008006" key="10">
    <source>
        <dbReference type="Google" id="ProtNLM"/>
    </source>
</evidence>
<keyword evidence="6 7" id="KW-0472">Membrane</keyword>
<dbReference type="AlphaFoldDB" id="A0A2H0QTJ1"/>
<evidence type="ECO:0000256" key="2">
    <source>
        <dbReference type="ARBA" id="ARBA00006679"/>
    </source>
</evidence>
<dbReference type="PANTHER" id="PTHR33452">
    <property type="entry name" value="OXIDOREDUCTASE CATD-RELATED"/>
    <property type="match status" value="1"/>
</dbReference>
<name>A0A2H0QTJ1_9BACT</name>
<comment type="similarity">
    <text evidence="2">Belongs to the DoxX family.</text>
</comment>
<feature type="transmembrane region" description="Helical" evidence="7">
    <location>
        <begin position="66"/>
        <end position="95"/>
    </location>
</feature>